<dbReference type="AlphaFoldDB" id="A0AA87ZLD0"/>
<feature type="region of interest" description="Disordered" evidence="1">
    <location>
        <begin position="122"/>
        <end position="142"/>
    </location>
</feature>
<name>A0AA87ZLD0_FICCA</name>
<evidence type="ECO:0000313" key="3">
    <source>
        <dbReference type="Proteomes" id="UP001187192"/>
    </source>
</evidence>
<organism evidence="2 3">
    <name type="scientific">Ficus carica</name>
    <name type="common">Common fig</name>
    <dbReference type="NCBI Taxonomy" id="3494"/>
    <lineage>
        <taxon>Eukaryota</taxon>
        <taxon>Viridiplantae</taxon>
        <taxon>Streptophyta</taxon>
        <taxon>Embryophyta</taxon>
        <taxon>Tracheophyta</taxon>
        <taxon>Spermatophyta</taxon>
        <taxon>Magnoliopsida</taxon>
        <taxon>eudicotyledons</taxon>
        <taxon>Gunneridae</taxon>
        <taxon>Pentapetalae</taxon>
        <taxon>rosids</taxon>
        <taxon>fabids</taxon>
        <taxon>Rosales</taxon>
        <taxon>Moraceae</taxon>
        <taxon>Ficeae</taxon>
        <taxon>Ficus</taxon>
    </lineage>
</organism>
<comment type="caution">
    <text evidence="2">The sequence shown here is derived from an EMBL/GenBank/DDBJ whole genome shotgun (WGS) entry which is preliminary data.</text>
</comment>
<gene>
    <name evidence="2" type="ORF">TIFTF001_005280</name>
</gene>
<feature type="compositionally biased region" description="Basic and acidic residues" evidence="1">
    <location>
        <begin position="51"/>
        <end position="60"/>
    </location>
</feature>
<feature type="compositionally biased region" description="Pro residues" evidence="1">
    <location>
        <begin position="23"/>
        <end position="50"/>
    </location>
</feature>
<keyword evidence="3" id="KW-1185">Reference proteome</keyword>
<proteinExistence type="predicted"/>
<feature type="region of interest" description="Disordered" evidence="1">
    <location>
        <begin position="1"/>
        <end position="72"/>
    </location>
</feature>
<evidence type="ECO:0000256" key="1">
    <source>
        <dbReference type="SAM" id="MobiDB-lite"/>
    </source>
</evidence>
<evidence type="ECO:0000313" key="2">
    <source>
        <dbReference type="EMBL" id="GMN35434.1"/>
    </source>
</evidence>
<accession>A0AA87ZLD0</accession>
<sequence>MGLHVVIPHRSDRHLHRRRCNSPLPPEHPPVPRPPPPETAHPSRPNPSRPQPHDVPDLRRHFPRNPPLSSRRDFRHAVAVAALEDQPRPVAPLLPARHAPHGARVLLVLRLLPLAVPPPAPDVLRHRPPPEAEPAPPLQPVGADRDVVPLARILAVVSGPGDSGHDPDLLRRLRLQVLDGDRTARSPRAGVRGELPGVAALLQFGVPFGGSSPAFDSERWVQWDRGLGLQLCAQRCDSFALLEDEVDQDEAR</sequence>
<dbReference type="EMBL" id="BTGU01000005">
    <property type="protein sequence ID" value="GMN35434.1"/>
    <property type="molecule type" value="Genomic_DNA"/>
</dbReference>
<reference evidence="2" key="1">
    <citation type="submission" date="2023-07" db="EMBL/GenBank/DDBJ databases">
        <title>draft genome sequence of fig (Ficus carica).</title>
        <authorList>
            <person name="Takahashi T."/>
            <person name="Nishimura K."/>
        </authorList>
    </citation>
    <scope>NUCLEOTIDE SEQUENCE</scope>
</reference>
<protein>
    <submittedName>
        <fullName evidence="2">Uncharacterized protein</fullName>
    </submittedName>
</protein>
<dbReference type="Proteomes" id="UP001187192">
    <property type="component" value="Unassembled WGS sequence"/>
</dbReference>
<feature type="compositionally biased region" description="Basic residues" evidence="1">
    <location>
        <begin position="11"/>
        <end position="20"/>
    </location>
</feature>